<organism evidence="12 13">
    <name type="scientific">Sediminihaliea albiluteola</name>
    <dbReference type="NCBI Taxonomy" id="2758564"/>
    <lineage>
        <taxon>Bacteria</taxon>
        <taxon>Pseudomonadati</taxon>
        <taxon>Pseudomonadota</taxon>
        <taxon>Gammaproteobacteria</taxon>
        <taxon>Cellvibrionales</taxon>
        <taxon>Halieaceae</taxon>
        <taxon>Sediminihaliea</taxon>
    </lineage>
</organism>
<comment type="caution">
    <text evidence="12">The sequence shown here is derived from an EMBL/GenBank/DDBJ whole genome shotgun (WGS) entry which is preliminary data.</text>
</comment>
<dbReference type="FunFam" id="3.40.50.300:FF:000319">
    <property type="entry name" value="DNA repair protein RecN"/>
    <property type="match status" value="1"/>
</dbReference>
<comment type="function">
    <text evidence="1 9">May be involved in recombinational repair of damaged DNA.</text>
</comment>
<feature type="coiled-coil region" evidence="10">
    <location>
        <begin position="200"/>
        <end position="230"/>
    </location>
</feature>
<dbReference type="PANTHER" id="PTHR11059">
    <property type="entry name" value="DNA REPAIR PROTEIN RECN"/>
    <property type="match status" value="1"/>
</dbReference>
<dbReference type="Proteomes" id="UP000539350">
    <property type="component" value="Unassembled WGS sequence"/>
</dbReference>
<evidence type="ECO:0000256" key="9">
    <source>
        <dbReference type="PIRNR" id="PIRNR003128"/>
    </source>
</evidence>
<dbReference type="NCBIfam" id="TIGR00634">
    <property type="entry name" value="recN"/>
    <property type="match status" value="1"/>
</dbReference>
<keyword evidence="4" id="KW-0547">Nucleotide-binding</keyword>
<dbReference type="Pfam" id="PF02463">
    <property type="entry name" value="SMC_N"/>
    <property type="match status" value="1"/>
</dbReference>
<evidence type="ECO:0000313" key="12">
    <source>
        <dbReference type="EMBL" id="MBA6414206.1"/>
    </source>
</evidence>
<evidence type="ECO:0000259" key="11">
    <source>
        <dbReference type="Pfam" id="PF02463"/>
    </source>
</evidence>
<evidence type="ECO:0000256" key="7">
    <source>
        <dbReference type="ARBA" id="ARBA00023204"/>
    </source>
</evidence>
<comment type="similarity">
    <text evidence="2 9">Belongs to the RecN family.</text>
</comment>
<dbReference type="EMBL" id="JACFXU010000018">
    <property type="protein sequence ID" value="MBA6414206.1"/>
    <property type="molecule type" value="Genomic_DNA"/>
</dbReference>
<keyword evidence="6" id="KW-0067">ATP-binding</keyword>
<evidence type="ECO:0000256" key="5">
    <source>
        <dbReference type="ARBA" id="ARBA00022763"/>
    </source>
</evidence>
<evidence type="ECO:0000256" key="2">
    <source>
        <dbReference type="ARBA" id="ARBA00009441"/>
    </source>
</evidence>
<dbReference type="FunFam" id="3.40.50.300:FF:000356">
    <property type="entry name" value="DNA repair protein RecN"/>
    <property type="match status" value="1"/>
</dbReference>
<dbReference type="CDD" id="cd03241">
    <property type="entry name" value="ABC_RecN"/>
    <property type="match status" value="2"/>
</dbReference>
<evidence type="ECO:0000313" key="13">
    <source>
        <dbReference type="Proteomes" id="UP000539350"/>
    </source>
</evidence>
<dbReference type="NCBIfam" id="NF008121">
    <property type="entry name" value="PRK10869.1"/>
    <property type="match status" value="1"/>
</dbReference>
<sequence>MLTHISIQNYTIVDTLEMEFSGGMTVITGETGAGKSIMLDALGLCLGDRADPKAVRHGSDKAEIIASFDLSDNPAAQQWLAARDLCQGEECLLRRVVTSEGRSRAYINGSSSTLQDSAELGGLLIDIHSQHAHQSLLRKSVQRQLLDAFAGHQKLAKSVETLALEWLQQQRELEQLSTARDEQTARAQLLSYQVDELNELDLQAGELDALDEELKQLANAENILHSAHQALELCEEHENGSRRALHLMEGEAHSSPAANNARELLDSAAIQLQEAHSEIQRHIDAVEINPQRLVEVEKRLEQIHDIARKHRVKPEALTEIHASLQQEAQGLADGGQRIEELQSSLSELALRYQKDAATLSKQRTKAARSLEKKASAVLATLAMEHCRFEVSLQTRALDTPQPQGAEEVELLISTNPGSVAQPLGKIASGGELSRISLAIQVVTASSGSLPSMVFDEVDVGIGGAVAEVVGRLLRKLAADTQVLCVTHLPQVAAQGHQHLQVTKHSDKKSARTTMSQLLDDARTQEVARMLGGVKITEQSLAHAQEMLSDACDA</sequence>
<dbReference type="InterPro" id="IPR027417">
    <property type="entry name" value="P-loop_NTPase"/>
</dbReference>
<reference evidence="12 13" key="1">
    <citation type="submission" date="2020-07" db="EMBL/GenBank/DDBJ databases">
        <title>Halieaceae bacterium, F7430, whole genome shotgun sequencing project.</title>
        <authorList>
            <person name="Jiang S."/>
            <person name="Liu Z.W."/>
            <person name="Du Z.J."/>
        </authorList>
    </citation>
    <scope>NUCLEOTIDE SEQUENCE [LARGE SCALE GENOMIC DNA]</scope>
    <source>
        <strain evidence="12 13">F7430</strain>
    </source>
</reference>
<dbReference type="PIRSF" id="PIRSF003128">
    <property type="entry name" value="RecN"/>
    <property type="match status" value="1"/>
</dbReference>
<dbReference type="GO" id="GO:0043590">
    <property type="term" value="C:bacterial nucleoid"/>
    <property type="evidence" value="ECO:0007669"/>
    <property type="project" value="TreeGrafter"/>
</dbReference>
<evidence type="ECO:0000256" key="6">
    <source>
        <dbReference type="ARBA" id="ARBA00022840"/>
    </source>
</evidence>
<dbReference type="GO" id="GO:0009432">
    <property type="term" value="P:SOS response"/>
    <property type="evidence" value="ECO:0007669"/>
    <property type="project" value="TreeGrafter"/>
</dbReference>
<dbReference type="SUPFAM" id="SSF52540">
    <property type="entry name" value="P-loop containing nucleoside triphosphate hydrolases"/>
    <property type="match status" value="2"/>
</dbReference>
<evidence type="ECO:0000256" key="8">
    <source>
        <dbReference type="ARBA" id="ARBA00033408"/>
    </source>
</evidence>
<gene>
    <name evidence="12" type="primary">recN</name>
    <name evidence="12" type="ORF">H2508_13915</name>
</gene>
<keyword evidence="10" id="KW-0175">Coiled coil</keyword>
<protein>
    <recommendedName>
        <fullName evidence="3 9">DNA repair protein RecN</fullName>
    </recommendedName>
    <alternativeName>
        <fullName evidence="8 9">Recombination protein N</fullName>
    </alternativeName>
</protein>
<dbReference type="InterPro" id="IPR003395">
    <property type="entry name" value="RecF/RecN/SMC_N"/>
</dbReference>
<keyword evidence="13" id="KW-1185">Reference proteome</keyword>
<proteinExistence type="inferred from homology"/>
<evidence type="ECO:0000256" key="4">
    <source>
        <dbReference type="ARBA" id="ARBA00022741"/>
    </source>
</evidence>
<dbReference type="GO" id="GO:0005524">
    <property type="term" value="F:ATP binding"/>
    <property type="evidence" value="ECO:0007669"/>
    <property type="project" value="UniProtKB-KW"/>
</dbReference>
<name>A0A7W2TYE0_9GAMM</name>
<dbReference type="GO" id="GO:0006310">
    <property type="term" value="P:DNA recombination"/>
    <property type="evidence" value="ECO:0007669"/>
    <property type="project" value="InterPro"/>
</dbReference>
<keyword evidence="5 9" id="KW-0227">DNA damage</keyword>
<dbReference type="PANTHER" id="PTHR11059:SF0">
    <property type="entry name" value="DNA REPAIR PROTEIN RECN"/>
    <property type="match status" value="1"/>
</dbReference>
<evidence type="ECO:0000256" key="10">
    <source>
        <dbReference type="SAM" id="Coils"/>
    </source>
</evidence>
<dbReference type="AlphaFoldDB" id="A0A7W2TYE0"/>
<keyword evidence="7 9" id="KW-0234">DNA repair</keyword>
<evidence type="ECO:0000256" key="1">
    <source>
        <dbReference type="ARBA" id="ARBA00003618"/>
    </source>
</evidence>
<dbReference type="InterPro" id="IPR004604">
    <property type="entry name" value="DNA_recomb/repair_RecN"/>
</dbReference>
<feature type="domain" description="RecF/RecN/SMC N-terminal" evidence="11">
    <location>
        <begin position="2"/>
        <end position="508"/>
    </location>
</feature>
<dbReference type="GO" id="GO:0006281">
    <property type="term" value="P:DNA repair"/>
    <property type="evidence" value="ECO:0007669"/>
    <property type="project" value="UniProtKB-KW"/>
</dbReference>
<evidence type="ECO:0000256" key="3">
    <source>
        <dbReference type="ARBA" id="ARBA00021315"/>
    </source>
</evidence>
<dbReference type="Gene3D" id="3.40.50.300">
    <property type="entry name" value="P-loop containing nucleotide triphosphate hydrolases"/>
    <property type="match status" value="2"/>
</dbReference>
<accession>A0A7W2TYE0</accession>